<dbReference type="Pfam" id="PF10888">
    <property type="entry name" value="DUF2742"/>
    <property type="match status" value="1"/>
</dbReference>
<proteinExistence type="predicted"/>
<dbReference type="AlphaFoldDB" id="L7LFK9"/>
<protein>
    <recommendedName>
        <fullName evidence="3">DUF2742 domain-containing protein</fullName>
    </recommendedName>
</protein>
<sequence length="108" mass="12322">MTYGVDWDAVHPYVRRVLRGKYGYLPILGTAEWQALADSDPAKVASIIVAGDRWALETDLLERSERRAALKDASIEASQELDWARVAKHIADRDAFYRQHPDLRRKTA</sequence>
<evidence type="ECO:0008006" key="3">
    <source>
        <dbReference type="Google" id="ProtNLM"/>
    </source>
</evidence>
<keyword evidence="2" id="KW-1185">Reference proteome</keyword>
<reference evidence="1 2" key="1">
    <citation type="submission" date="2012-12" db="EMBL/GenBank/DDBJ databases">
        <title>Whole genome shotgun sequence of Gordonia sihwensis NBRC 108236.</title>
        <authorList>
            <person name="Yoshida I."/>
            <person name="Hosoyama A."/>
            <person name="Tsuchikane K."/>
            <person name="Ando Y."/>
            <person name="Baba S."/>
            <person name="Ohji S."/>
            <person name="Hamada M."/>
            <person name="Tamura T."/>
            <person name="Yamazoe A."/>
            <person name="Yamazaki S."/>
            <person name="Fujita N."/>
        </authorList>
    </citation>
    <scope>NUCLEOTIDE SEQUENCE [LARGE SCALE GENOMIC DNA]</scope>
    <source>
        <strain evidence="1 2">NBRC 108236</strain>
    </source>
</reference>
<evidence type="ECO:0000313" key="1">
    <source>
        <dbReference type="EMBL" id="GAC59501.1"/>
    </source>
</evidence>
<dbReference type="InterPro" id="IPR024384">
    <property type="entry name" value="DUF2742"/>
</dbReference>
<gene>
    <name evidence="1" type="ORF">GSI01S_02_01440</name>
</gene>
<dbReference type="RefSeq" id="WP_006894735.1">
    <property type="nucleotide sequence ID" value="NZ_BANU01000002.1"/>
</dbReference>
<dbReference type="Proteomes" id="UP000035083">
    <property type="component" value="Unassembled WGS sequence"/>
</dbReference>
<evidence type="ECO:0000313" key="2">
    <source>
        <dbReference type="Proteomes" id="UP000035083"/>
    </source>
</evidence>
<comment type="caution">
    <text evidence="1">The sequence shown here is derived from an EMBL/GenBank/DDBJ whole genome shotgun (WGS) entry which is preliminary data.</text>
</comment>
<dbReference type="EMBL" id="BANU01000002">
    <property type="protein sequence ID" value="GAC59501.1"/>
    <property type="molecule type" value="Genomic_DNA"/>
</dbReference>
<organism evidence="1 2">
    <name type="scientific">Gordonia sihwensis NBRC 108236</name>
    <dbReference type="NCBI Taxonomy" id="1223544"/>
    <lineage>
        <taxon>Bacteria</taxon>
        <taxon>Bacillati</taxon>
        <taxon>Actinomycetota</taxon>
        <taxon>Actinomycetes</taxon>
        <taxon>Mycobacteriales</taxon>
        <taxon>Gordoniaceae</taxon>
        <taxon>Gordonia</taxon>
    </lineage>
</organism>
<name>L7LFK9_9ACTN</name>
<accession>L7LFK9</accession>